<evidence type="ECO:0000313" key="2">
    <source>
        <dbReference type="EMBL" id="RKO84183.1"/>
    </source>
</evidence>
<feature type="region of interest" description="Disordered" evidence="1">
    <location>
        <begin position="229"/>
        <end position="251"/>
    </location>
</feature>
<dbReference type="AlphaFoldDB" id="A0A4P9VZG5"/>
<evidence type="ECO:0000313" key="3">
    <source>
        <dbReference type="Proteomes" id="UP000269721"/>
    </source>
</evidence>
<dbReference type="EMBL" id="ML000394">
    <property type="protein sequence ID" value="RKO84183.1"/>
    <property type="molecule type" value="Genomic_DNA"/>
</dbReference>
<proteinExistence type="predicted"/>
<keyword evidence="3" id="KW-1185">Reference proteome</keyword>
<feature type="compositionally biased region" description="Polar residues" evidence="1">
    <location>
        <begin position="229"/>
        <end position="239"/>
    </location>
</feature>
<sequence length="251" mass="26975">MPYMKMRRSDMTLRLAAMEARAGDLTKNIASIQHALRNPEIERVRNLEGQQHLQSPSPYYQTPNQPYGFQDSQQSQPLPCFTSHPYPYAAALPSLQHGYQPNASPYSATQPEVAFLPTAATTASPIAAPVAPPGQQQQQPTPQYAATPWGPFYALQPQTPPYSAPSAAPQLATFFMGAEATVSPAATSATPPEHQQAPQYASAPHRLQVAVAAAPLHPATQEAQQLPNAASYGSEQEVQLTPGISGKAHCR</sequence>
<protein>
    <submittedName>
        <fullName evidence="2">Uncharacterized protein</fullName>
    </submittedName>
</protein>
<dbReference type="Proteomes" id="UP000269721">
    <property type="component" value="Unassembled WGS sequence"/>
</dbReference>
<gene>
    <name evidence="2" type="ORF">BDK51DRAFT_49372</name>
</gene>
<accession>A0A4P9VZG5</accession>
<name>A0A4P9VZG5_9FUNG</name>
<reference evidence="3" key="1">
    <citation type="journal article" date="2018" name="Nat. Microbiol.">
        <title>Leveraging single-cell genomics to expand the fungal tree of life.</title>
        <authorList>
            <person name="Ahrendt S.R."/>
            <person name="Quandt C.A."/>
            <person name="Ciobanu D."/>
            <person name="Clum A."/>
            <person name="Salamov A."/>
            <person name="Andreopoulos B."/>
            <person name="Cheng J.F."/>
            <person name="Woyke T."/>
            <person name="Pelin A."/>
            <person name="Henrissat B."/>
            <person name="Reynolds N.K."/>
            <person name="Benny G.L."/>
            <person name="Smith M.E."/>
            <person name="James T.Y."/>
            <person name="Grigoriev I.V."/>
        </authorList>
    </citation>
    <scope>NUCLEOTIDE SEQUENCE [LARGE SCALE GENOMIC DNA]</scope>
</reference>
<evidence type="ECO:0000256" key="1">
    <source>
        <dbReference type="SAM" id="MobiDB-lite"/>
    </source>
</evidence>
<feature type="region of interest" description="Disordered" evidence="1">
    <location>
        <begin position="50"/>
        <end position="75"/>
    </location>
</feature>
<organism evidence="2 3">
    <name type="scientific">Blyttiomyces helicus</name>
    <dbReference type="NCBI Taxonomy" id="388810"/>
    <lineage>
        <taxon>Eukaryota</taxon>
        <taxon>Fungi</taxon>
        <taxon>Fungi incertae sedis</taxon>
        <taxon>Chytridiomycota</taxon>
        <taxon>Chytridiomycota incertae sedis</taxon>
        <taxon>Chytridiomycetes</taxon>
        <taxon>Chytridiomycetes incertae sedis</taxon>
        <taxon>Blyttiomyces</taxon>
    </lineage>
</organism>